<dbReference type="Pfam" id="PF13575">
    <property type="entry name" value="DUF4135"/>
    <property type="match status" value="1"/>
</dbReference>
<dbReference type="Pfam" id="PF05147">
    <property type="entry name" value="LANC_like"/>
    <property type="match status" value="1"/>
</dbReference>
<keyword evidence="3" id="KW-1185">Reference proteome</keyword>
<dbReference type="Gene3D" id="1.50.10.20">
    <property type="match status" value="1"/>
</dbReference>
<name>A0A8J7KX47_9ACTN</name>
<dbReference type="CDD" id="cd04792">
    <property type="entry name" value="LanM-like"/>
    <property type="match status" value="1"/>
</dbReference>
<dbReference type="InterPro" id="IPR007822">
    <property type="entry name" value="LANC-like"/>
</dbReference>
<dbReference type="AlphaFoldDB" id="A0A8J7KX47"/>
<evidence type="ECO:0000313" key="2">
    <source>
        <dbReference type="EMBL" id="MBG6137327.1"/>
    </source>
</evidence>
<reference evidence="2" key="1">
    <citation type="submission" date="2020-11" db="EMBL/GenBank/DDBJ databases">
        <title>Sequencing the genomes of 1000 actinobacteria strains.</title>
        <authorList>
            <person name="Klenk H.-P."/>
        </authorList>
    </citation>
    <scope>NUCLEOTIDE SEQUENCE</scope>
    <source>
        <strain evidence="2">DSM 45356</strain>
    </source>
</reference>
<evidence type="ECO:0000259" key="1">
    <source>
        <dbReference type="Pfam" id="PF13575"/>
    </source>
</evidence>
<sequence>MTSQWWAAGLLPRERPAGDAPVWARFVAEVLAGLPVAVAPPADDLTGVEGLGRVLRPLVRHAVDGLGAAPEGVARGLAVRLERGLLRIAARCLVTELHACGARGDLTGDTPRRRFGSFVALLSGRAGLAGLFEGYPVLGRLLAQHCAQGVEVTAELLDRYAADRPLIVERLLGGVDPGPLVEVDAGAGDGHRGGRSVAVLRFAGGARVVYKPRPLAVHGLFNEVLDRLGLGLRPVRLVERDEYGWTEFIPVEPCAAPAEVRAFYRRQGALLALLYALDCTDVHYENLIAHRDQPVLIDLETLFHPELPMPTETGVDPAADALGSSVYRVALLPRVVVGDQTALDVSGLGGDAGVLSPFEGLDWEDPGTDRMRVTRRRRPFAGSDNRPRLGDDLPAPELYTEDLVAGFRTGYDAILAGRAALAALLPGFADADVRVVPRATRWYGRLLDETTHPDVLRDAADRHRVLAEQLAAASHDPVRAALIDQELAELWRGDVPLFTGRPGSTDLLGADGPVSPAGGASPMPMTGLDRVERKIAALSRTDRYDQEWIIRAAMATRHRTPLHVPAPPGPPAGWVAPDHDRLLAAARGIADRLVATAYESDGRVNWLGLEPLEDGYWTVAALGAALGSGYCGPALFLDQLATITGTDRYADLARRALVPLPALLDGLARIPELAAIVGPGAFTGFGGIAYTLSCLGPSLDDPGLVEQAVTLTGRAARECTDPGVASGLAGGLAAMLAVHAATGLSAALDTAVDCADRLLASPGTGFVDGSIWDGFAGGSAGGGFADGAAGVGWALGRLADELDAAEHRADAGEPGRGGERYRTAGLATLRSIEPSTMVDLSWCRGLSGWGLAAADPAAADLRSTAVSAVLQAPASADLGLCHGELAALELLATSPQAAQARLRRLGTLLAVVEQSGPTCGTPTGVQSPGLLHGLSGIGHGILLAGFGERLSSALLLQPPKR</sequence>
<dbReference type="NCBIfam" id="TIGR03897">
    <property type="entry name" value="lanti_2_LanM"/>
    <property type="match status" value="1"/>
</dbReference>
<organism evidence="2 3">
    <name type="scientific">Longispora fulva</name>
    <dbReference type="NCBI Taxonomy" id="619741"/>
    <lineage>
        <taxon>Bacteria</taxon>
        <taxon>Bacillati</taxon>
        <taxon>Actinomycetota</taxon>
        <taxon>Actinomycetes</taxon>
        <taxon>Micromonosporales</taxon>
        <taxon>Micromonosporaceae</taxon>
        <taxon>Longispora</taxon>
    </lineage>
</organism>
<comment type="caution">
    <text evidence="2">The sequence shown here is derived from an EMBL/GenBank/DDBJ whole genome shotgun (WGS) entry which is preliminary data.</text>
</comment>
<evidence type="ECO:0000313" key="3">
    <source>
        <dbReference type="Proteomes" id="UP000622552"/>
    </source>
</evidence>
<feature type="domain" description="Lantibiotic biosynthesis protein dehydration" evidence="1">
    <location>
        <begin position="135"/>
        <end position="499"/>
    </location>
</feature>
<dbReference type="InterPro" id="IPR017146">
    <property type="entry name" value="Lanti_2_LanM"/>
</dbReference>
<dbReference type="EMBL" id="JADOUF010000001">
    <property type="protein sequence ID" value="MBG6137327.1"/>
    <property type="molecule type" value="Genomic_DNA"/>
</dbReference>
<proteinExistence type="predicted"/>
<dbReference type="GO" id="GO:0031179">
    <property type="term" value="P:peptide modification"/>
    <property type="evidence" value="ECO:0007669"/>
    <property type="project" value="InterPro"/>
</dbReference>
<dbReference type="SUPFAM" id="SSF158745">
    <property type="entry name" value="LanC-like"/>
    <property type="match status" value="1"/>
</dbReference>
<protein>
    <submittedName>
        <fullName evidence="2">Type 2 lantibiotic biosynthesis protein LanM</fullName>
    </submittedName>
</protein>
<gene>
    <name evidence="2" type="ORF">IW245_003521</name>
</gene>
<accession>A0A8J7KX47</accession>
<dbReference type="SMART" id="SM01260">
    <property type="entry name" value="LANC_like"/>
    <property type="match status" value="1"/>
</dbReference>
<dbReference type="Proteomes" id="UP000622552">
    <property type="component" value="Unassembled WGS sequence"/>
</dbReference>
<dbReference type="PIRSF" id="PIRSF037228">
    <property type="entry name" value="Lant_mod_RumM"/>
    <property type="match status" value="1"/>
</dbReference>
<dbReference type="RefSeq" id="WP_197004207.1">
    <property type="nucleotide sequence ID" value="NZ_BONS01000020.1"/>
</dbReference>
<dbReference type="InterPro" id="IPR025410">
    <property type="entry name" value="Lant_dehyd"/>
</dbReference>